<feature type="compositionally biased region" description="Gly residues" evidence="1">
    <location>
        <begin position="61"/>
        <end position="74"/>
    </location>
</feature>
<comment type="caution">
    <text evidence="2">The sequence shown here is derived from an EMBL/GenBank/DDBJ whole genome shotgun (WGS) entry which is preliminary data.</text>
</comment>
<dbReference type="Proteomes" id="UP000034681">
    <property type="component" value="Unassembled WGS sequence"/>
</dbReference>
<gene>
    <name evidence="2" type="ORF">PROH_18475</name>
</gene>
<name>A0A0M2PTG6_PROHO</name>
<dbReference type="EMBL" id="AJTX02000008">
    <property type="protein sequence ID" value="KKI98442.1"/>
    <property type="molecule type" value="Genomic_DNA"/>
</dbReference>
<feature type="compositionally biased region" description="Low complexity" evidence="1">
    <location>
        <begin position="43"/>
        <end position="60"/>
    </location>
</feature>
<reference evidence="2" key="1">
    <citation type="submission" date="2012-04" db="EMBL/GenBank/DDBJ databases">
        <authorList>
            <person name="Borisov I.G."/>
            <person name="Ivanikova N.V."/>
            <person name="Pinevich A.V."/>
        </authorList>
    </citation>
    <scope>NUCLEOTIDE SEQUENCE</scope>
    <source>
        <strain evidence="2">CALU 1027</strain>
    </source>
</reference>
<accession>A0A0M2PTG6</accession>
<sequence length="111" mass="11354">MTYADPGLCGRVHHPPLLNLTYAWSLPDPWEPRSPTPGRCPNPGASPDRPPRRSSSPSPGGHLGTGGTDPGPAGGDPRPPSPGPRPWPSASVAPVFAAGEPCGPGHSRCPC</sequence>
<evidence type="ECO:0000313" key="3">
    <source>
        <dbReference type="Proteomes" id="UP000034681"/>
    </source>
</evidence>
<evidence type="ECO:0000313" key="2">
    <source>
        <dbReference type="EMBL" id="KKI98442.1"/>
    </source>
</evidence>
<keyword evidence="3" id="KW-1185">Reference proteome</keyword>
<dbReference type="AlphaFoldDB" id="A0A0M2PTG6"/>
<proteinExistence type="predicted"/>
<evidence type="ECO:0000256" key="1">
    <source>
        <dbReference type="SAM" id="MobiDB-lite"/>
    </source>
</evidence>
<feature type="region of interest" description="Disordered" evidence="1">
    <location>
        <begin position="24"/>
        <end position="111"/>
    </location>
</feature>
<feature type="compositionally biased region" description="Pro residues" evidence="1">
    <location>
        <begin position="77"/>
        <end position="87"/>
    </location>
</feature>
<protein>
    <submittedName>
        <fullName evidence="2">Uncharacterized protein</fullName>
    </submittedName>
</protein>
<organism evidence="2 3">
    <name type="scientific">Prochlorothrix hollandica PCC 9006 = CALU 1027</name>
    <dbReference type="NCBI Taxonomy" id="317619"/>
    <lineage>
        <taxon>Bacteria</taxon>
        <taxon>Bacillati</taxon>
        <taxon>Cyanobacteriota</taxon>
        <taxon>Cyanophyceae</taxon>
        <taxon>Prochlorotrichales</taxon>
        <taxon>Prochlorotrichaceae</taxon>
        <taxon>Prochlorothrix</taxon>
    </lineage>
</organism>